<dbReference type="GeneID" id="28490661"/>
<proteinExistence type="predicted"/>
<reference evidence="1 2" key="2">
    <citation type="journal article" date="2016" name="Int. J. Syst. Evol. Microbiol.">
        <title>Pyrococcus kukulkanii sp. nov., a hyperthermophilic, piezophilic archaeon isolated from a deep-sea hydrothermal vent.</title>
        <authorList>
            <person name="Callac N."/>
            <person name="Oger P."/>
            <person name="Lesongeur F."/>
            <person name="Rattray J.E."/>
            <person name="Vannier P."/>
            <person name="Michoud G."/>
            <person name="Beauverger M."/>
            <person name="Gayet N."/>
            <person name="Rouxel O."/>
            <person name="Jebbar M."/>
            <person name="Godfroy A."/>
        </authorList>
    </citation>
    <scope>NUCLEOTIDE SEQUENCE [LARGE SCALE GENOMIC DNA]</scope>
    <source>
        <strain evidence="1 2">NCB100</strain>
    </source>
</reference>
<dbReference type="GO" id="GO:0042262">
    <property type="term" value="P:DNA protection"/>
    <property type="evidence" value="ECO:0007669"/>
    <property type="project" value="TreeGrafter"/>
</dbReference>
<dbReference type="Pfam" id="PF12643">
    <property type="entry name" value="MazG-like"/>
    <property type="match status" value="1"/>
</dbReference>
<dbReference type="AlphaFoldDB" id="A0A127B8H4"/>
<accession>A0A127B8H4</accession>
<evidence type="ECO:0000313" key="1">
    <source>
        <dbReference type="EMBL" id="AMM53477.1"/>
    </source>
</evidence>
<dbReference type="EMBL" id="CP010835">
    <property type="protein sequence ID" value="AMM53477.1"/>
    <property type="molecule type" value="Genomic_DNA"/>
</dbReference>
<evidence type="ECO:0000313" key="2">
    <source>
        <dbReference type="Proteomes" id="UP000070587"/>
    </source>
</evidence>
<dbReference type="GO" id="GO:0006253">
    <property type="term" value="P:dCTP catabolic process"/>
    <property type="evidence" value="ECO:0007669"/>
    <property type="project" value="TreeGrafter"/>
</dbReference>
<protein>
    <submittedName>
        <fullName evidence="1">Nucleotide pyrophosphohydrolase</fullName>
    </submittedName>
</protein>
<reference evidence="2" key="1">
    <citation type="submission" date="2015-02" db="EMBL/GenBank/DDBJ databases">
        <title>Pyrococcus kukulkanii sp. nov., a novel hyperthermophilic archaeon isolated from a deep-sea hydrothermal vent at the Guaymas Basin.</title>
        <authorList>
            <person name="Oger P.M."/>
            <person name="Callac N."/>
            <person name="Jebbar M."/>
            <person name="Godfroy A."/>
        </authorList>
    </citation>
    <scope>NUCLEOTIDE SEQUENCE [LARGE SCALE GENOMIC DNA]</scope>
    <source>
        <strain evidence="2">NCB100</strain>
    </source>
</reference>
<organism evidence="1 2">
    <name type="scientific">Pyrococcus kukulkanii</name>
    <dbReference type="NCBI Taxonomy" id="1609559"/>
    <lineage>
        <taxon>Archaea</taxon>
        <taxon>Methanobacteriati</taxon>
        <taxon>Methanobacteriota</taxon>
        <taxon>Thermococci</taxon>
        <taxon>Thermococcales</taxon>
        <taxon>Thermococcaceae</taxon>
        <taxon>Pyrococcus</taxon>
    </lineage>
</organism>
<name>A0A127B8H4_9EURY</name>
<dbReference type="PANTHER" id="PTHR46523:SF1">
    <property type="entry name" value="DCTP PYROPHOSPHATASE 1"/>
    <property type="match status" value="1"/>
</dbReference>
<dbReference type="CDD" id="cd11537">
    <property type="entry name" value="NTP-PPase_RS21-C6_like"/>
    <property type="match status" value="1"/>
</dbReference>
<dbReference type="GO" id="GO:0047840">
    <property type="term" value="F:dCTP diphosphatase activity"/>
    <property type="evidence" value="ECO:0007669"/>
    <property type="project" value="TreeGrafter"/>
</dbReference>
<dbReference type="PATRIC" id="fig|1609559.3.peg.501"/>
<dbReference type="GO" id="GO:0005829">
    <property type="term" value="C:cytosol"/>
    <property type="evidence" value="ECO:0007669"/>
    <property type="project" value="TreeGrafter"/>
</dbReference>
<dbReference type="PIRSF" id="PIRSF029826">
    <property type="entry name" value="UCP029826_pph"/>
    <property type="match status" value="1"/>
</dbReference>
<dbReference type="SUPFAM" id="SSF101386">
    <property type="entry name" value="all-alpha NTP pyrophosphatases"/>
    <property type="match status" value="1"/>
</dbReference>
<dbReference type="InterPro" id="IPR025984">
    <property type="entry name" value="DCTPP"/>
</dbReference>
<dbReference type="PANTHER" id="PTHR46523">
    <property type="entry name" value="DCTP PYROPHOSPHATASE 1"/>
    <property type="match status" value="1"/>
</dbReference>
<gene>
    <name evidence="1" type="ORF">TQ32_02465</name>
</gene>
<dbReference type="OrthoDB" id="147562at2157"/>
<keyword evidence="1" id="KW-0378">Hydrolase</keyword>
<dbReference type="KEGG" id="pyc:TQ32_02465"/>
<dbReference type="RefSeq" id="WP_068320671.1">
    <property type="nucleotide sequence ID" value="NZ_CP010835.1"/>
</dbReference>
<dbReference type="InterPro" id="IPR052555">
    <property type="entry name" value="dCTP_Pyrophosphatase"/>
</dbReference>
<dbReference type="Proteomes" id="UP000070587">
    <property type="component" value="Chromosome"/>
</dbReference>
<sequence>MLSIKELTEKIVEFRDKREWKKYHTPKNLAISLVVEVGELFEHFQWKSDEELLQDIKIPEKKEQIADELADVAIYIFLLANELNVNLGEAILRKLMKNEKRYPVELVRGEYKKYTELMKNGGKH</sequence>
<dbReference type="Gene3D" id="1.10.287.1080">
    <property type="entry name" value="MazG-like"/>
    <property type="match status" value="1"/>
</dbReference>